<organism evidence="1">
    <name type="scientific">bioreactor metagenome</name>
    <dbReference type="NCBI Taxonomy" id="1076179"/>
    <lineage>
        <taxon>unclassified sequences</taxon>
        <taxon>metagenomes</taxon>
        <taxon>ecological metagenomes</taxon>
    </lineage>
</organism>
<evidence type="ECO:0000313" key="1">
    <source>
        <dbReference type="EMBL" id="MPN37448.1"/>
    </source>
</evidence>
<dbReference type="EMBL" id="VSSQ01092109">
    <property type="protein sequence ID" value="MPN37448.1"/>
    <property type="molecule type" value="Genomic_DNA"/>
</dbReference>
<reference evidence="1" key="1">
    <citation type="submission" date="2019-08" db="EMBL/GenBank/DDBJ databases">
        <authorList>
            <person name="Kucharzyk K."/>
            <person name="Murdoch R.W."/>
            <person name="Higgins S."/>
            <person name="Loffler F."/>
        </authorList>
    </citation>
    <scope>NUCLEOTIDE SEQUENCE</scope>
</reference>
<sequence>MKQHVTQIFLPLGQQDGRRKLPGGRFHNRPGRVEQHRPVIDRIAESERARPGGIPFLPGNLNHISCVGEVADDPGAGSVVDAEPFRQH</sequence>
<proteinExistence type="predicted"/>
<comment type="caution">
    <text evidence="1">The sequence shown here is derived from an EMBL/GenBank/DDBJ whole genome shotgun (WGS) entry which is preliminary data.</text>
</comment>
<accession>A0A645HEI8</accession>
<dbReference type="AlphaFoldDB" id="A0A645HEI8"/>
<protein>
    <submittedName>
        <fullName evidence="1">Uncharacterized protein</fullName>
    </submittedName>
</protein>
<name>A0A645HEI8_9ZZZZ</name>
<gene>
    <name evidence="1" type="ORF">SDC9_184967</name>
</gene>